<evidence type="ECO:0000313" key="5">
    <source>
        <dbReference type="Proteomes" id="UP000245060"/>
    </source>
</evidence>
<proteinExistence type="predicted"/>
<evidence type="ECO:0000256" key="1">
    <source>
        <dbReference type="SAM" id="MobiDB-lite"/>
    </source>
</evidence>
<gene>
    <name evidence="3" type="ORF">MmonteBS_16380</name>
    <name evidence="4" type="ORF">NJB18185_02000</name>
</gene>
<dbReference type="Proteomes" id="UP000245060">
    <property type="component" value="Unassembled WGS sequence"/>
</dbReference>
<dbReference type="Proteomes" id="UP001139505">
    <property type="component" value="Unassembled WGS sequence"/>
</dbReference>
<evidence type="ECO:0000313" key="6">
    <source>
        <dbReference type="Proteomes" id="UP001139505"/>
    </source>
</evidence>
<dbReference type="EMBL" id="BFCH01000011">
    <property type="protein sequence ID" value="GBG37266.1"/>
    <property type="molecule type" value="Genomic_DNA"/>
</dbReference>
<dbReference type="Pfam" id="PF05305">
    <property type="entry name" value="DUF732"/>
    <property type="match status" value="1"/>
</dbReference>
<dbReference type="EMBL" id="BQYH01000002">
    <property type="protein sequence ID" value="GKU70423.1"/>
    <property type="molecule type" value="Genomic_DNA"/>
</dbReference>
<feature type="compositionally biased region" description="Pro residues" evidence="1">
    <location>
        <begin position="202"/>
        <end position="234"/>
    </location>
</feature>
<feature type="compositionally biased region" description="Pro residues" evidence="1">
    <location>
        <begin position="184"/>
        <end position="195"/>
    </location>
</feature>
<dbReference type="PRINTS" id="PR01217">
    <property type="entry name" value="PRICHEXTENSN"/>
</dbReference>
<reference evidence="4" key="3">
    <citation type="journal article" date="2022" name="Microbiol. Resour. Announc.">
        <title>Draft Genome Sequences of Eight Mycobacterium montefiorense Strains Isolated from Salamanders in Captivity.</title>
        <authorList>
            <person name="Komine T."/>
            <person name="Ihara H."/>
            <person name="Fukano H."/>
            <person name="Hoshino Y."/>
            <person name="Kurata O."/>
            <person name="Wada S."/>
        </authorList>
    </citation>
    <scope>NUCLEOTIDE SEQUENCE</scope>
    <source>
        <strain evidence="4">NJB18185</strain>
    </source>
</reference>
<name>A0AA37USX9_9MYCO</name>
<evidence type="ECO:0000313" key="3">
    <source>
        <dbReference type="EMBL" id="GBG37266.1"/>
    </source>
</evidence>
<keyword evidence="5" id="KW-1185">Reference proteome</keyword>
<dbReference type="InterPro" id="IPR007969">
    <property type="entry name" value="DUF732"/>
</dbReference>
<accession>A0AA37USX9</accession>
<organism evidence="4 6">
    <name type="scientific">Mycobacterium montefiorense</name>
    <dbReference type="NCBI Taxonomy" id="154654"/>
    <lineage>
        <taxon>Bacteria</taxon>
        <taxon>Bacillati</taxon>
        <taxon>Actinomycetota</taxon>
        <taxon>Actinomycetes</taxon>
        <taxon>Mycobacteriales</taxon>
        <taxon>Mycobacteriaceae</taxon>
        <taxon>Mycobacterium</taxon>
        <taxon>Mycobacterium simiae complex</taxon>
    </lineage>
</organism>
<feature type="region of interest" description="Disordered" evidence="1">
    <location>
        <begin position="175"/>
        <end position="287"/>
    </location>
</feature>
<dbReference type="AlphaFoldDB" id="A0AA37USX9"/>
<evidence type="ECO:0000313" key="4">
    <source>
        <dbReference type="EMBL" id="GKU70423.1"/>
    </source>
</evidence>
<evidence type="ECO:0000259" key="2">
    <source>
        <dbReference type="Pfam" id="PF05305"/>
    </source>
</evidence>
<feature type="compositionally biased region" description="Pro residues" evidence="1">
    <location>
        <begin position="258"/>
        <end position="279"/>
    </location>
</feature>
<reference evidence="4" key="4">
    <citation type="submission" date="2022-04" db="EMBL/GenBank/DDBJ databases">
        <authorList>
            <person name="Komine T."/>
            <person name="Fukano H."/>
            <person name="Wada S."/>
        </authorList>
    </citation>
    <scope>NUCLEOTIDE SEQUENCE</scope>
    <source>
        <strain evidence="4">NJB18185</strain>
    </source>
</reference>
<feature type="compositionally biased region" description="Gly residues" evidence="1">
    <location>
        <begin position="240"/>
        <end position="255"/>
    </location>
</feature>
<feature type="domain" description="DUF732" evidence="2">
    <location>
        <begin position="42"/>
        <end position="124"/>
    </location>
</feature>
<sequence>MFTGTTRFNGITSHAGVLVTTIALLSGGAILRGPAAAADANQDDQFLALLAQQGIPALEGVPSLVDTAHKVCRALDAGVPADRIRDALVEYAESNDPAERQYAPGRLARTEGRFIVAAVGAYCPWERSKLGSLVTHHPASSAKSSWNEPTGPAAHRIHPSDFEVHATALASLIGAIPPGGITEPNPPQLPVPSPPVEHLQTPPRPQPLPPRPQQPPPRPQQPPPPQEAPPPAVAPQPGAAPGGGSGSPDGIGGGLPAEPAPAPPAPPPPSPAAPPPPTAPGFVRLAP</sequence>
<comment type="caution">
    <text evidence="4">The sequence shown here is derived from an EMBL/GenBank/DDBJ whole genome shotgun (WGS) entry which is preliminary data.</text>
</comment>
<protein>
    <recommendedName>
        <fullName evidence="2">DUF732 domain-containing protein</fullName>
    </recommendedName>
</protein>
<reference evidence="3" key="1">
    <citation type="journal article" date="2018" name="Genome Announc.">
        <title>Draft Genome Sequence of Mycobacterium montefiorense Isolated from Japanese Black Salamander (Hynobius nigrescens).</title>
        <authorList>
            <person name="Fukano H."/>
            <person name="Yoshida M."/>
            <person name="Shimizu A."/>
            <person name="Iwao H."/>
            <person name="Katayama Y."/>
            <person name="Omatsu T."/>
            <person name="Mizutani T."/>
            <person name="Kurata O."/>
            <person name="Wada S."/>
            <person name="Hoshino Y."/>
        </authorList>
    </citation>
    <scope>NUCLEOTIDE SEQUENCE</scope>
    <source>
        <strain evidence="3">BS</strain>
    </source>
</reference>
<reference evidence="5" key="2">
    <citation type="submission" date="2018-04" db="EMBL/GenBank/DDBJ databases">
        <title>Draft genome sequence of Mycobacterium montefiorense isolated from Japanese black salamander.</title>
        <authorList>
            <person name="Fukano H."/>
            <person name="Yoshida M."/>
            <person name="Shimizu A."/>
            <person name="Iwao H."/>
            <person name="Kurata O."/>
            <person name="Katayama Y."/>
            <person name="Omatsu T."/>
            <person name="Mizutani T."/>
            <person name="Wada S."/>
            <person name="Hoshino Y."/>
        </authorList>
    </citation>
    <scope>NUCLEOTIDE SEQUENCE [LARGE SCALE GENOMIC DNA]</scope>
    <source>
        <strain evidence="5">BS</strain>
    </source>
</reference>